<sequence>MPWIIYEDFNEILHLHEKQGGIPRDDRWKFSDNCQKRSLVSRLGGFWNDSCKDVIREVWETTSNDLAKLEALPSALIEWSKVVKKDWGDTTKQCVMVQCGRQVVLLLWLFLILTFLVHYCHGSRTNKVFRFHPKSHYTGQFLGFLPRHFPIPASVPSRKHNDLGLQTWRSP</sequence>
<proteinExistence type="predicted"/>
<protein>
    <submittedName>
        <fullName evidence="2">Uncharacterized protein</fullName>
    </submittedName>
</protein>
<keyword evidence="1" id="KW-0812">Transmembrane</keyword>
<name>A0A7J8MZZ0_9ROSI</name>
<evidence type="ECO:0000256" key="1">
    <source>
        <dbReference type="SAM" id="Phobius"/>
    </source>
</evidence>
<gene>
    <name evidence="2" type="ORF">Golob_003906</name>
</gene>
<organism evidence="2 3">
    <name type="scientific">Gossypium lobatum</name>
    <dbReference type="NCBI Taxonomy" id="34289"/>
    <lineage>
        <taxon>Eukaryota</taxon>
        <taxon>Viridiplantae</taxon>
        <taxon>Streptophyta</taxon>
        <taxon>Embryophyta</taxon>
        <taxon>Tracheophyta</taxon>
        <taxon>Spermatophyta</taxon>
        <taxon>Magnoliopsida</taxon>
        <taxon>eudicotyledons</taxon>
        <taxon>Gunneridae</taxon>
        <taxon>Pentapetalae</taxon>
        <taxon>rosids</taxon>
        <taxon>malvids</taxon>
        <taxon>Malvales</taxon>
        <taxon>Malvaceae</taxon>
        <taxon>Malvoideae</taxon>
        <taxon>Gossypium</taxon>
    </lineage>
</organism>
<keyword evidence="3" id="KW-1185">Reference proteome</keyword>
<evidence type="ECO:0000313" key="3">
    <source>
        <dbReference type="Proteomes" id="UP000593572"/>
    </source>
</evidence>
<feature type="transmembrane region" description="Helical" evidence="1">
    <location>
        <begin position="103"/>
        <end position="120"/>
    </location>
</feature>
<keyword evidence="1" id="KW-0472">Membrane</keyword>
<dbReference type="AlphaFoldDB" id="A0A7J8MZZ0"/>
<keyword evidence="1" id="KW-1133">Transmembrane helix</keyword>
<reference evidence="2 3" key="1">
    <citation type="journal article" date="2019" name="Genome Biol. Evol.">
        <title>Insights into the evolution of the New World diploid cottons (Gossypium, subgenus Houzingenia) based on genome sequencing.</title>
        <authorList>
            <person name="Grover C.E."/>
            <person name="Arick M.A. 2nd"/>
            <person name="Thrash A."/>
            <person name="Conover J.L."/>
            <person name="Sanders W.S."/>
            <person name="Peterson D.G."/>
            <person name="Frelichowski J.E."/>
            <person name="Scheffler J.A."/>
            <person name="Scheffler B.E."/>
            <person name="Wendel J.F."/>
        </authorList>
    </citation>
    <scope>NUCLEOTIDE SEQUENCE [LARGE SCALE GENOMIC DNA]</scope>
    <source>
        <strain evidence="2">157</strain>
        <tissue evidence="2">Leaf</tissue>
    </source>
</reference>
<comment type="caution">
    <text evidence="2">The sequence shown here is derived from an EMBL/GenBank/DDBJ whole genome shotgun (WGS) entry which is preliminary data.</text>
</comment>
<accession>A0A7J8MZZ0</accession>
<evidence type="ECO:0000313" key="2">
    <source>
        <dbReference type="EMBL" id="MBA0570226.1"/>
    </source>
</evidence>
<dbReference type="EMBL" id="JABEZX010000011">
    <property type="protein sequence ID" value="MBA0570226.1"/>
    <property type="molecule type" value="Genomic_DNA"/>
</dbReference>
<dbReference type="Proteomes" id="UP000593572">
    <property type="component" value="Unassembled WGS sequence"/>
</dbReference>